<dbReference type="EMBL" id="CAICTM010001827">
    <property type="protein sequence ID" value="CAB9526444.1"/>
    <property type="molecule type" value="Genomic_DNA"/>
</dbReference>
<name>A0A9N8EVR6_9STRA</name>
<evidence type="ECO:0000256" key="2">
    <source>
        <dbReference type="SAM" id="MobiDB-lite"/>
    </source>
</evidence>
<evidence type="ECO:0000259" key="4">
    <source>
        <dbReference type="Pfam" id="PF13839"/>
    </source>
</evidence>
<dbReference type="OrthoDB" id="230186at2759"/>
<reference evidence="5" key="1">
    <citation type="submission" date="2020-06" db="EMBL/GenBank/DDBJ databases">
        <authorList>
            <consortium name="Plant Systems Biology data submission"/>
        </authorList>
    </citation>
    <scope>NUCLEOTIDE SEQUENCE</scope>
    <source>
        <strain evidence="5">D6</strain>
    </source>
</reference>
<dbReference type="AlphaFoldDB" id="A0A9N8EVR6"/>
<dbReference type="InterPro" id="IPR026057">
    <property type="entry name" value="TBL_C"/>
</dbReference>
<dbReference type="Pfam" id="PF13839">
    <property type="entry name" value="PC-Esterase"/>
    <property type="match status" value="1"/>
</dbReference>
<feature type="domain" description="Trichome birefringence-like C-terminal" evidence="4">
    <location>
        <begin position="306"/>
        <end position="558"/>
    </location>
</feature>
<dbReference type="Proteomes" id="UP001153069">
    <property type="component" value="Unassembled WGS sequence"/>
</dbReference>
<evidence type="ECO:0000313" key="5">
    <source>
        <dbReference type="EMBL" id="CAB9526444.1"/>
    </source>
</evidence>
<evidence type="ECO:0000256" key="1">
    <source>
        <dbReference type="ARBA" id="ARBA00007727"/>
    </source>
</evidence>
<dbReference type="GO" id="GO:0016740">
    <property type="term" value="F:transferase activity"/>
    <property type="evidence" value="ECO:0007669"/>
    <property type="project" value="InterPro"/>
</dbReference>
<comment type="similarity">
    <text evidence="1">Belongs to the PC-esterase family. TBL subfamily.</text>
</comment>
<keyword evidence="6" id="KW-1185">Reference proteome</keyword>
<sequence length="583" mass="66841">MSFRSFCRTVKLALLLLACLIVIEIDVDLQALRESVRRAQEQGIVEAFNNNNGTAIWRRRNTTIFSEQFAWSFQDLFVRHDDDNMLLVMDDDEFLQRDDMFVPEDENDNENIGTSHHETLLDVIASGTVGDFESVKSSEQKENAASDDLKQAESRQEPEEKLASTLEKNYEASSYTPSHRSIREKTRRLGERNEDIHSKGVDFLELTEWEEQSLQGLLSPNSPNNNPEDSCQPPNGISRTCCLGSFSSGGNVESSLRGQCRASMQNLGAVREHAKLFLQQHPVTDAATSTTNCDVCQIVEVALQHNLSIALIGDSMHNQVMDGLSCELERRNYQVTTEWIHHQNVPKNVPYMVHSQTRLIHIRSPLWEDAVVTIQYHQIYRLPLLDDSVMPKLTAQADVVVLGFGLHWWYGNTAGKGQQAMRREDNYVKYMSKLFRDVTKQGHVKLLVHRETSAQHFDARGGEYSLWNRQSILNRSGKCHPMDPQGDAYKWREKAVERAAAKAGRKLLVAGPDMPRFRQHDKQNELVVLPYFDFTSQHHGMHPRRKDKHGVDDCTHYCSSPFMYMPIWRSLRLAMDRQFPLQQ</sequence>
<proteinExistence type="inferred from homology"/>
<feature type="compositionally biased region" description="Basic and acidic residues" evidence="2">
    <location>
        <begin position="181"/>
        <end position="194"/>
    </location>
</feature>
<feature type="signal peptide" evidence="3">
    <location>
        <begin position="1"/>
        <end position="25"/>
    </location>
</feature>
<comment type="caution">
    <text evidence="5">The sequence shown here is derived from an EMBL/GenBank/DDBJ whole genome shotgun (WGS) entry which is preliminary data.</text>
</comment>
<feature type="region of interest" description="Disordered" evidence="2">
    <location>
        <begin position="133"/>
        <end position="194"/>
    </location>
</feature>
<organism evidence="5 6">
    <name type="scientific">Seminavis robusta</name>
    <dbReference type="NCBI Taxonomy" id="568900"/>
    <lineage>
        <taxon>Eukaryota</taxon>
        <taxon>Sar</taxon>
        <taxon>Stramenopiles</taxon>
        <taxon>Ochrophyta</taxon>
        <taxon>Bacillariophyta</taxon>
        <taxon>Bacillariophyceae</taxon>
        <taxon>Bacillariophycidae</taxon>
        <taxon>Naviculales</taxon>
        <taxon>Naviculaceae</taxon>
        <taxon>Seminavis</taxon>
    </lineage>
</organism>
<gene>
    <name evidence="5" type="ORF">SEMRO_1829_G300270.1</name>
</gene>
<evidence type="ECO:0000256" key="3">
    <source>
        <dbReference type="SAM" id="SignalP"/>
    </source>
</evidence>
<protein>
    <recommendedName>
        <fullName evidence="4">Trichome birefringence-like C-terminal domain-containing protein</fullName>
    </recommendedName>
</protein>
<evidence type="ECO:0000313" key="6">
    <source>
        <dbReference type="Proteomes" id="UP001153069"/>
    </source>
</evidence>
<feature type="compositionally biased region" description="Basic and acidic residues" evidence="2">
    <location>
        <begin position="133"/>
        <end position="162"/>
    </location>
</feature>
<accession>A0A9N8EVR6</accession>
<keyword evidence="3" id="KW-0732">Signal</keyword>
<feature type="chain" id="PRO_5040462606" description="Trichome birefringence-like C-terminal domain-containing protein" evidence="3">
    <location>
        <begin position="26"/>
        <end position="583"/>
    </location>
</feature>